<sequence length="278" mass="28198">MKRSALSRPGVAMVASALSLALATGCSDSGSDSGSGDKATGGKGATATVKALSDAELKKLIVGKGDLDGYRFAAADKSERFASSKEEITVVDEKCAPLAYVLTGFAPGDSTAYVNTMATPVEAKPSASSTKSMEDMTDKELDDALNSITDTLGGTVTIVSLSSYEGDGAQKAMSSVSDAVKGCTGGFTATAKGAKDDAQKFTKVEAEKASGSGDESVAFAVTGDADGDKIVVHGEAVRHGSTVATYYSMNLAVFLAEGKPKEYGIPAELIKAQAGKLA</sequence>
<dbReference type="AlphaFoldDB" id="A0A250VDQ6"/>
<reference evidence="3" key="1">
    <citation type="submission" date="2017-05" db="EMBL/GenBank/DDBJ databases">
        <title>Streptomyces olivochromogenes NBRC 3561 whole genome shotgun sequence.</title>
        <authorList>
            <person name="Dohra H."/>
            <person name="Kodani S."/>
        </authorList>
    </citation>
    <scope>NUCLEOTIDE SEQUENCE [LARGE SCALE GENOMIC DNA]</scope>
    <source>
        <strain evidence="3">NBRC 3561</strain>
    </source>
</reference>
<gene>
    <name evidence="2" type="ORF">SO3561_03749</name>
</gene>
<comment type="caution">
    <text evidence="2">The sequence shown here is derived from an EMBL/GenBank/DDBJ whole genome shotgun (WGS) entry which is preliminary data.</text>
</comment>
<keyword evidence="3" id="KW-1185">Reference proteome</keyword>
<feature type="signal peptide" evidence="1">
    <location>
        <begin position="1"/>
        <end position="23"/>
    </location>
</feature>
<organism evidence="2 3">
    <name type="scientific">Streptomyces olivochromogenes</name>
    <dbReference type="NCBI Taxonomy" id="1963"/>
    <lineage>
        <taxon>Bacteria</taxon>
        <taxon>Bacillati</taxon>
        <taxon>Actinomycetota</taxon>
        <taxon>Actinomycetes</taxon>
        <taxon>Kitasatosporales</taxon>
        <taxon>Streptomycetaceae</taxon>
        <taxon>Streptomyces</taxon>
    </lineage>
</organism>
<accession>A0A250VDQ6</accession>
<dbReference type="PROSITE" id="PS51257">
    <property type="entry name" value="PROKAR_LIPOPROTEIN"/>
    <property type="match status" value="1"/>
</dbReference>
<name>A0A250VDQ6_STROL</name>
<dbReference type="STRING" id="1963.AQJ27_13350"/>
<dbReference type="Proteomes" id="UP000217446">
    <property type="component" value="Unassembled WGS sequence"/>
</dbReference>
<dbReference type="EMBL" id="BDQI01000007">
    <property type="protein sequence ID" value="GAX52239.1"/>
    <property type="molecule type" value="Genomic_DNA"/>
</dbReference>
<protein>
    <submittedName>
        <fullName evidence="2">Lipoprotein</fullName>
    </submittedName>
</protein>
<feature type="chain" id="PRO_5039332203" evidence="1">
    <location>
        <begin position="24"/>
        <end position="278"/>
    </location>
</feature>
<evidence type="ECO:0000313" key="2">
    <source>
        <dbReference type="EMBL" id="GAX52239.1"/>
    </source>
</evidence>
<keyword evidence="2" id="KW-0449">Lipoprotein</keyword>
<proteinExistence type="predicted"/>
<dbReference type="RefSeq" id="WP_079064956.1">
    <property type="nucleotide sequence ID" value="NZ_BDQI01000007.1"/>
</dbReference>
<evidence type="ECO:0000313" key="3">
    <source>
        <dbReference type="Proteomes" id="UP000217446"/>
    </source>
</evidence>
<keyword evidence="1" id="KW-0732">Signal</keyword>
<evidence type="ECO:0000256" key="1">
    <source>
        <dbReference type="SAM" id="SignalP"/>
    </source>
</evidence>